<comment type="caution">
    <text evidence="1">The sequence shown here is derived from an EMBL/GenBank/DDBJ whole genome shotgun (WGS) entry which is preliminary data.</text>
</comment>
<dbReference type="EMBL" id="JAFEUZ010000026">
    <property type="protein sequence ID" value="KAG5476332.1"/>
    <property type="molecule type" value="Genomic_DNA"/>
</dbReference>
<evidence type="ECO:0000313" key="2">
    <source>
        <dbReference type="Proteomes" id="UP000673552"/>
    </source>
</evidence>
<sequence>MGQRQSFEAKLHECLCSNNAERMKELLQQPEFVGENMNDMMFVDLVERCWDPATTMEFAKHASDHQLAILVSTAIMHSSVLPLGSLFELMTDAPVTIRTEHLDELFMTACDHVDSEAVKAMLAANCFDSTDGRPIVTVVRRELCKMAPDEELIQLVLDALPGHKDSATYLLEACVPLSKNAATKAMLTTKLKHYLSET</sequence>
<dbReference type="AlphaFoldDB" id="A0A836KKI6"/>
<name>A0A836KKI6_9TRYP</name>
<protein>
    <submittedName>
        <fullName evidence="1">Uncharacterized protein</fullName>
    </submittedName>
</protein>
<dbReference type="Proteomes" id="UP000673552">
    <property type="component" value="Chromosome 26"/>
</dbReference>
<dbReference type="KEGG" id="lmat:92514071"/>
<evidence type="ECO:0000313" key="1">
    <source>
        <dbReference type="EMBL" id="KAG5476332.1"/>
    </source>
</evidence>
<accession>A0A836KKI6</accession>
<dbReference type="OrthoDB" id="238669at2759"/>
<dbReference type="SMR" id="A0A836KKI6"/>
<dbReference type="GeneID" id="92514071"/>
<dbReference type="RefSeq" id="XP_067177790.1">
    <property type="nucleotide sequence ID" value="XM_067321559.1"/>
</dbReference>
<gene>
    <name evidence="1" type="ORF">LSCM1_04034</name>
</gene>
<proteinExistence type="predicted"/>
<keyword evidence="2" id="KW-1185">Reference proteome</keyword>
<reference evidence="1 2" key="1">
    <citation type="submission" date="2021-03" db="EMBL/GenBank/DDBJ databases">
        <title>Leishmania (Mundinia) martiniquensis Genome sequencing and assembly.</title>
        <authorList>
            <person name="Almutairi H."/>
            <person name="Gatherer D."/>
        </authorList>
    </citation>
    <scope>NUCLEOTIDE SEQUENCE [LARGE SCALE GENOMIC DNA]</scope>
    <source>
        <strain evidence="1">LSCM1</strain>
    </source>
</reference>
<organism evidence="1 2">
    <name type="scientific">Leishmania martiniquensis</name>
    <dbReference type="NCBI Taxonomy" id="1580590"/>
    <lineage>
        <taxon>Eukaryota</taxon>
        <taxon>Discoba</taxon>
        <taxon>Euglenozoa</taxon>
        <taxon>Kinetoplastea</taxon>
        <taxon>Metakinetoplastina</taxon>
        <taxon>Trypanosomatida</taxon>
        <taxon>Trypanosomatidae</taxon>
        <taxon>Leishmaniinae</taxon>
        <taxon>Leishmania</taxon>
    </lineage>
</organism>